<evidence type="ECO:0000313" key="4">
    <source>
        <dbReference type="EMBL" id="NYE14881.1"/>
    </source>
</evidence>
<dbReference type="PROSITE" id="PS51318">
    <property type="entry name" value="TAT"/>
    <property type="match status" value="1"/>
</dbReference>
<gene>
    <name evidence="4" type="ORF">BJ999_005177</name>
</gene>
<dbReference type="InterPro" id="IPR006311">
    <property type="entry name" value="TAT_signal"/>
</dbReference>
<comment type="similarity">
    <text evidence="1">Belongs to the cycloisomerase 2 family.</text>
</comment>
<dbReference type="EC" id="3.1.1.31" evidence="4"/>
<keyword evidence="4" id="KW-0378">Hydrolase</keyword>
<organism evidence="4 5">
    <name type="scientific">Actinomadura citrea</name>
    <dbReference type="NCBI Taxonomy" id="46158"/>
    <lineage>
        <taxon>Bacteria</taxon>
        <taxon>Bacillati</taxon>
        <taxon>Actinomycetota</taxon>
        <taxon>Actinomycetes</taxon>
        <taxon>Streptosporangiales</taxon>
        <taxon>Thermomonosporaceae</taxon>
        <taxon>Actinomadura</taxon>
    </lineage>
</organism>
<feature type="region of interest" description="Disordered" evidence="2">
    <location>
        <begin position="166"/>
        <end position="188"/>
    </location>
</feature>
<dbReference type="AlphaFoldDB" id="A0A7Y9GE91"/>
<dbReference type="PANTHER" id="PTHR30344:SF1">
    <property type="entry name" value="6-PHOSPHOGLUCONOLACTONASE"/>
    <property type="match status" value="1"/>
</dbReference>
<dbReference type="Gene3D" id="2.130.10.10">
    <property type="entry name" value="YVTN repeat-like/Quinoprotein amine dehydrogenase"/>
    <property type="match status" value="1"/>
</dbReference>
<dbReference type="PANTHER" id="PTHR30344">
    <property type="entry name" value="6-PHOSPHOGLUCONOLACTONASE-RELATED"/>
    <property type="match status" value="1"/>
</dbReference>
<evidence type="ECO:0000256" key="2">
    <source>
        <dbReference type="SAM" id="MobiDB-lite"/>
    </source>
</evidence>
<dbReference type="EMBL" id="JACCBT010000001">
    <property type="protein sequence ID" value="NYE14881.1"/>
    <property type="molecule type" value="Genomic_DNA"/>
</dbReference>
<feature type="chain" id="PRO_5039313175" evidence="3">
    <location>
        <begin position="26"/>
        <end position="389"/>
    </location>
</feature>
<evidence type="ECO:0000256" key="1">
    <source>
        <dbReference type="ARBA" id="ARBA00005564"/>
    </source>
</evidence>
<dbReference type="Pfam" id="PF10282">
    <property type="entry name" value="Lactonase"/>
    <property type="match status" value="1"/>
</dbReference>
<keyword evidence="5" id="KW-1185">Reference proteome</keyword>
<accession>A0A7Y9GE91</accession>
<keyword evidence="3" id="KW-0732">Signal</keyword>
<dbReference type="InterPro" id="IPR011048">
    <property type="entry name" value="Haem_d1_sf"/>
</dbReference>
<dbReference type="InterPro" id="IPR019405">
    <property type="entry name" value="Lactonase_7-beta_prop"/>
</dbReference>
<dbReference type="GO" id="GO:0017057">
    <property type="term" value="F:6-phosphogluconolactonase activity"/>
    <property type="evidence" value="ECO:0007669"/>
    <property type="project" value="UniProtKB-EC"/>
</dbReference>
<dbReference type="InterPro" id="IPR050282">
    <property type="entry name" value="Cycloisomerase_2"/>
</dbReference>
<evidence type="ECO:0000313" key="5">
    <source>
        <dbReference type="Proteomes" id="UP000591272"/>
    </source>
</evidence>
<dbReference type="InterPro" id="IPR015943">
    <property type="entry name" value="WD40/YVTN_repeat-like_dom_sf"/>
</dbReference>
<feature type="compositionally biased region" description="Polar residues" evidence="2">
    <location>
        <begin position="172"/>
        <end position="183"/>
    </location>
</feature>
<protein>
    <submittedName>
        <fullName evidence="4">6-phosphogluconolactonase</fullName>
        <ecNumber evidence="4">3.1.1.31</ecNumber>
    </submittedName>
</protein>
<proteinExistence type="inferred from homology"/>
<dbReference type="RefSeq" id="WP_218935228.1">
    <property type="nucleotide sequence ID" value="NZ_BMRD01000031.1"/>
</dbReference>
<dbReference type="Proteomes" id="UP000591272">
    <property type="component" value="Unassembled WGS sequence"/>
</dbReference>
<sequence>MSDSYPSRRSILGAVAAAAATPLLAGVPAAEAAGPSGRAARRDDLVFVSPWKGTQIYGARFDARSGTLTSLGPVGDASSNWTTAHPARPLLYVGSSEDGGIVHTYAIDRASGRLTRTGTSIHTDDGGTAGGGISYLAVDEPSHTLLVANFEVGLAASLPLSKGMPGRPVSVAQDSGSGPNPRQNGPHVHHVTIDWSGRHALVADFGADRVFNHGFDRSTGVITPGAGAYATAPGSGPRRVLFHPRRRTAYVLNELSGDLETLDWDRGTLHPRQRLMLDTDGYTGTKSGAELALSRDARFVYASSRGEHTLVVFAVDERSGLLRLVQRVPSGGMKPWSFSLHRSGDWLLAANQASNTVTVFAVDRRSGTLTAVGAPVAFPAPACLTFFDR</sequence>
<evidence type="ECO:0000256" key="3">
    <source>
        <dbReference type="SAM" id="SignalP"/>
    </source>
</evidence>
<reference evidence="4 5" key="1">
    <citation type="submission" date="2020-07" db="EMBL/GenBank/DDBJ databases">
        <title>Sequencing the genomes of 1000 actinobacteria strains.</title>
        <authorList>
            <person name="Klenk H.-P."/>
        </authorList>
    </citation>
    <scope>NUCLEOTIDE SEQUENCE [LARGE SCALE GENOMIC DNA]</scope>
    <source>
        <strain evidence="4 5">DSM 43461</strain>
    </source>
</reference>
<name>A0A7Y9GE91_9ACTN</name>
<feature type="signal peptide" evidence="3">
    <location>
        <begin position="1"/>
        <end position="25"/>
    </location>
</feature>
<comment type="caution">
    <text evidence="4">The sequence shown here is derived from an EMBL/GenBank/DDBJ whole genome shotgun (WGS) entry which is preliminary data.</text>
</comment>
<dbReference type="SUPFAM" id="SSF51004">
    <property type="entry name" value="C-terminal (heme d1) domain of cytochrome cd1-nitrite reductase"/>
    <property type="match status" value="1"/>
</dbReference>